<comment type="similarity">
    <text evidence="1 10">Belongs to the GHMP kinase family. IspE subfamily.</text>
</comment>
<keyword evidence="14" id="KW-1185">Reference proteome</keyword>
<dbReference type="NCBIfam" id="TIGR00154">
    <property type="entry name" value="ispE"/>
    <property type="match status" value="1"/>
</dbReference>
<dbReference type="InterPro" id="IPR014721">
    <property type="entry name" value="Ribsml_uS5_D2-typ_fold_subgr"/>
</dbReference>
<evidence type="ECO:0000256" key="8">
    <source>
        <dbReference type="ARBA" id="ARBA00023229"/>
    </source>
</evidence>
<evidence type="ECO:0000256" key="4">
    <source>
        <dbReference type="ARBA" id="ARBA00022679"/>
    </source>
</evidence>
<feature type="binding site" evidence="10">
    <location>
        <begin position="102"/>
        <end position="112"/>
    </location>
    <ligand>
        <name>ATP</name>
        <dbReference type="ChEBI" id="CHEBI:30616"/>
    </ligand>
</feature>
<dbReference type="Gene3D" id="3.30.230.10">
    <property type="match status" value="1"/>
</dbReference>
<evidence type="ECO:0000259" key="12">
    <source>
        <dbReference type="Pfam" id="PF08544"/>
    </source>
</evidence>
<dbReference type="Pfam" id="PF00288">
    <property type="entry name" value="GHMP_kinases_N"/>
    <property type="match status" value="1"/>
</dbReference>
<comment type="catalytic activity">
    <reaction evidence="10">
        <text>4-CDP-2-C-methyl-D-erythritol + ATP = 4-CDP-2-C-methyl-D-erythritol 2-phosphate + ADP + H(+)</text>
        <dbReference type="Rhea" id="RHEA:18437"/>
        <dbReference type="ChEBI" id="CHEBI:15378"/>
        <dbReference type="ChEBI" id="CHEBI:30616"/>
        <dbReference type="ChEBI" id="CHEBI:57823"/>
        <dbReference type="ChEBI" id="CHEBI:57919"/>
        <dbReference type="ChEBI" id="CHEBI:456216"/>
        <dbReference type="EC" id="2.7.1.148"/>
    </reaction>
</comment>
<dbReference type="PANTHER" id="PTHR43527">
    <property type="entry name" value="4-DIPHOSPHOCYTIDYL-2-C-METHYL-D-ERYTHRITOL KINASE, CHLOROPLASTIC"/>
    <property type="match status" value="1"/>
</dbReference>
<dbReference type="SUPFAM" id="SSF54211">
    <property type="entry name" value="Ribosomal protein S5 domain 2-like"/>
    <property type="match status" value="1"/>
</dbReference>
<evidence type="ECO:0000259" key="11">
    <source>
        <dbReference type="Pfam" id="PF00288"/>
    </source>
</evidence>
<evidence type="ECO:0000256" key="2">
    <source>
        <dbReference type="ARBA" id="ARBA00012052"/>
    </source>
</evidence>
<sequence>MTDEAAPGAGWSDWPAPAKLNLFLHIVGRRADGYHLLQTVFQLLDWGDTLRLRPRRDGEIRRVDPMAGVAPEADLAVRAARLLQSAAGVRLGADIAIDKRIPLGGGLGGGSSDAATALVALNALWRTGLGEDELAALGLRLGADVPVFVRGRSAWAEGVGERLAPVDLPQRWYAVLDPGAAVPTAALFAAPELTRAAPQLTIPHFLAGVRTGNVFEPVVRERFPAVARALDWLGRHGEARLSGSGGCVFVAVDARETAMKIVESPPHGMRGFAARGVAVSPLLARLEEWRIEAG</sequence>
<keyword evidence="6 10" id="KW-0418">Kinase</keyword>
<dbReference type="EMBL" id="JBHSHD010000017">
    <property type="protein sequence ID" value="MFC4822424.1"/>
    <property type="molecule type" value="Genomic_DNA"/>
</dbReference>
<dbReference type="SUPFAM" id="SSF55060">
    <property type="entry name" value="GHMP Kinase, C-terminal domain"/>
    <property type="match status" value="1"/>
</dbReference>
<dbReference type="Proteomes" id="UP001595886">
    <property type="component" value="Unassembled WGS sequence"/>
</dbReference>
<evidence type="ECO:0000313" key="14">
    <source>
        <dbReference type="Proteomes" id="UP001595886"/>
    </source>
</evidence>
<comment type="pathway">
    <text evidence="10">Isoprenoid biosynthesis; isopentenyl diphosphate biosynthesis via DXP pathway; isopentenyl diphosphate from 1-deoxy-D-xylulose 5-phosphate: step 3/6.</text>
</comment>
<evidence type="ECO:0000256" key="5">
    <source>
        <dbReference type="ARBA" id="ARBA00022741"/>
    </source>
</evidence>
<evidence type="ECO:0000256" key="7">
    <source>
        <dbReference type="ARBA" id="ARBA00022840"/>
    </source>
</evidence>
<evidence type="ECO:0000256" key="6">
    <source>
        <dbReference type="ARBA" id="ARBA00022777"/>
    </source>
</evidence>
<feature type="domain" description="GHMP kinase N-terminal" evidence="11">
    <location>
        <begin position="75"/>
        <end position="151"/>
    </location>
</feature>
<dbReference type="EC" id="2.7.1.148" evidence="2 10"/>
<feature type="domain" description="GHMP kinase C-terminal" evidence="12">
    <location>
        <begin position="212"/>
        <end position="259"/>
    </location>
</feature>
<comment type="function">
    <text evidence="10">Catalyzes the phosphorylation of the position 2 hydroxy group of 4-diphosphocytidyl-2C-methyl-D-erythritol.</text>
</comment>
<name>A0ABV9R3P1_9GAMM</name>
<dbReference type="InterPro" id="IPR013750">
    <property type="entry name" value="GHMP_kinase_C_dom"/>
</dbReference>
<keyword evidence="4 10" id="KW-0808">Transferase</keyword>
<keyword evidence="5 10" id="KW-0547">Nucleotide-binding</keyword>
<dbReference type="Gene3D" id="3.30.70.890">
    <property type="entry name" value="GHMP kinase, C-terminal domain"/>
    <property type="match status" value="1"/>
</dbReference>
<dbReference type="PANTHER" id="PTHR43527:SF2">
    <property type="entry name" value="4-DIPHOSPHOCYTIDYL-2-C-METHYL-D-ERYTHRITOL KINASE, CHLOROPLASTIC"/>
    <property type="match status" value="1"/>
</dbReference>
<organism evidence="13 14">
    <name type="scientific">Dokdonella ginsengisoli</name>
    <dbReference type="NCBI Taxonomy" id="363846"/>
    <lineage>
        <taxon>Bacteria</taxon>
        <taxon>Pseudomonadati</taxon>
        <taxon>Pseudomonadota</taxon>
        <taxon>Gammaproteobacteria</taxon>
        <taxon>Lysobacterales</taxon>
        <taxon>Rhodanobacteraceae</taxon>
        <taxon>Dokdonella</taxon>
    </lineage>
</organism>
<feature type="active site" evidence="10">
    <location>
        <position position="19"/>
    </location>
</feature>
<feature type="active site" evidence="10">
    <location>
        <position position="144"/>
    </location>
</feature>
<evidence type="ECO:0000256" key="9">
    <source>
        <dbReference type="ARBA" id="ARBA00032554"/>
    </source>
</evidence>
<dbReference type="InterPro" id="IPR020568">
    <property type="entry name" value="Ribosomal_Su5_D2-typ_SF"/>
</dbReference>
<reference evidence="14" key="1">
    <citation type="journal article" date="2019" name="Int. J. Syst. Evol. Microbiol.">
        <title>The Global Catalogue of Microorganisms (GCM) 10K type strain sequencing project: providing services to taxonomists for standard genome sequencing and annotation.</title>
        <authorList>
            <consortium name="The Broad Institute Genomics Platform"/>
            <consortium name="The Broad Institute Genome Sequencing Center for Infectious Disease"/>
            <person name="Wu L."/>
            <person name="Ma J."/>
        </authorList>
    </citation>
    <scope>NUCLEOTIDE SEQUENCE [LARGE SCALE GENOMIC DNA]</scope>
    <source>
        <strain evidence="14">CCUG 30340</strain>
    </source>
</reference>
<keyword evidence="7 10" id="KW-0067">ATP-binding</keyword>
<evidence type="ECO:0000256" key="10">
    <source>
        <dbReference type="HAMAP-Rule" id="MF_00061"/>
    </source>
</evidence>
<proteinExistence type="inferred from homology"/>
<dbReference type="InterPro" id="IPR006204">
    <property type="entry name" value="GHMP_kinase_N_dom"/>
</dbReference>
<protein>
    <recommendedName>
        <fullName evidence="3 10">4-diphosphocytidyl-2-C-methyl-D-erythritol kinase</fullName>
        <shortName evidence="10">CMK</shortName>
        <ecNumber evidence="2 10">2.7.1.148</ecNumber>
    </recommendedName>
    <alternativeName>
        <fullName evidence="9 10">4-(cytidine-5'-diphospho)-2-C-methyl-D-erythritol kinase</fullName>
    </alternativeName>
</protein>
<dbReference type="PIRSF" id="PIRSF010376">
    <property type="entry name" value="IspE"/>
    <property type="match status" value="1"/>
</dbReference>
<comment type="caution">
    <text evidence="13">The sequence shown here is derived from an EMBL/GenBank/DDBJ whole genome shotgun (WGS) entry which is preliminary data.</text>
</comment>
<dbReference type="InterPro" id="IPR004424">
    <property type="entry name" value="IspE"/>
</dbReference>
<evidence type="ECO:0000313" key="13">
    <source>
        <dbReference type="EMBL" id="MFC4822424.1"/>
    </source>
</evidence>
<dbReference type="InterPro" id="IPR036554">
    <property type="entry name" value="GHMP_kinase_C_sf"/>
</dbReference>
<evidence type="ECO:0000256" key="1">
    <source>
        <dbReference type="ARBA" id="ARBA00009684"/>
    </source>
</evidence>
<dbReference type="HAMAP" id="MF_00061">
    <property type="entry name" value="IspE"/>
    <property type="match status" value="1"/>
</dbReference>
<dbReference type="RefSeq" id="WP_380022718.1">
    <property type="nucleotide sequence ID" value="NZ_JBHSHD010000017.1"/>
</dbReference>
<accession>A0ABV9R3P1</accession>
<dbReference type="GO" id="GO:0050515">
    <property type="term" value="F:4-(cytidine 5'-diphospho)-2-C-methyl-D-erythritol kinase activity"/>
    <property type="evidence" value="ECO:0007669"/>
    <property type="project" value="UniProtKB-EC"/>
</dbReference>
<evidence type="ECO:0000256" key="3">
    <source>
        <dbReference type="ARBA" id="ARBA00017473"/>
    </source>
</evidence>
<gene>
    <name evidence="10 13" type="primary">ispE</name>
    <name evidence="13" type="ORF">ACFO6Q_19035</name>
</gene>
<dbReference type="Pfam" id="PF08544">
    <property type="entry name" value="GHMP_kinases_C"/>
    <property type="match status" value="1"/>
</dbReference>
<keyword evidence="8 10" id="KW-0414">Isoprene biosynthesis</keyword>